<evidence type="ECO:0000313" key="1">
    <source>
        <dbReference type="EMBL" id="PFH02924.1"/>
    </source>
</evidence>
<evidence type="ECO:0000313" key="2">
    <source>
        <dbReference type="Proteomes" id="UP000223596"/>
    </source>
</evidence>
<proteinExistence type="predicted"/>
<protein>
    <submittedName>
        <fullName evidence="1">Uncharacterized protein</fullName>
    </submittedName>
</protein>
<reference evidence="1 2" key="1">
    <citation type="submission" date="2017-09" db="EMBL/GenBank/DDBJ databases">
        <title>Evaluation of Pacific Biosciences Sequencing Technology to Finishing C. thermocellum Genome Sequences.</title>
        <authorList>
            <person name="Brown S."/>
        </authorList>
    </citation>
    <scope>NUCLEOTIDE SEQUENCE [LARGE SCALE GENOMIC DNA]</scope>
    <source>
        <strain evidence="1 2">AD2</strain>
    </source>
</reference>
<sequence length="110" mass="12624">MMTVEIKIIENPLSDWKLGDPCSICNRMFSYTEAEYVAVVYVDEERDFICGDCLKKGPEAIKKAAQKRAQEIRDEIRLGLKEAELLEKIASGDIVYPWDDQEKFSKCANK</sequence>
<organism evidence="1 2">
    <name type="scientific">Acetivibrio thermocellus AD2</name>
    <dbReference type="NCBI Taxonomy" id="1138384"/>
    <lineage>
        <taxon>Bacteria</taxon>
        <taxon>Bacillati</taxon>
        <taxon>Bacillota</taxon>
        <taxon>Clostridia</taxon>
        <taxon>Eubacteriales</taxon>
        <taxon>Oscillospiraceae</taxon>
        <taxon>Acetivibrio</taxon>
    </lineage>
</organism>
<dbReference type="EMBL" id="PDBW01000001">
    <property type="protein sequence ID" value="PFH02924.1"/>
    <property type="molecule type" value="Genomic_DNA"/>
</dbReference>
<comment type="caution">
    <text evidence="1">The sequence shown here is derived from an EMBL/GenBank/DDBJ whole genome shotgun (WGS) entry which is preliminary data.</text>
</comment>
<dbReference type="RefSeq" id="WP_003519448.1">
    <property type="nucleotide sequence ID" value="NZ_CP013828.1"/>
</dbReference>
<accession>A0AB36TG80</accession>
<dbReference type="Proteomes" id="UP000223596">
    <property type="component" value="Unassembled WGS sequence"/>
</dbReference>
<name>A0AB36TG80_ACETH</name>
<gene>
    <name evidence="1" type="ORF">M972_111717</name>
</gene>
<dbReference type="AlphaFoldDB" id="A0AB36TG80"/>